<accession>A0AAW1EG21</accession>
<dbReference type="AlphaFoldDB" id="A0AAW1EG21"/>
<comment type="caution">
    <text evidence="1">The sequence shown here is derived from an EMBL/GenBank/DDBJ whole genome shotgun (WGS) entry which is preliminary data.</text>
</comment>
<name>A0AAW1EG21_ZOAVI</name>
<gene>
    <name evidence="1" type="ORF">VZT92_021301</name>
</gene>
<protein>
    <submittedName>
        <fullName evidence="1">Uncharacterized protein</fullName>
    </submittedName>
</protein>
<dbReference type="Proteomes" id="UP001488805">
    <property type="component" value="Unassembled WGS sequence"/>
</dbReference>
<keyword evidence="2" id="KW-1185">Reference proteome</keyword>
<proteinExistence type="predicted"/>
<dbReference type="PANTHER" id="PTHR31025:SF29">
    <property type="entry name" value="SI:CH211-196P9.1"/>
    <property type="match status" value="1"/>
</dbReference>
<dbReference type="EMBL" id="JBCEZU010000329">
    <property type="protein sequence ID" value="KAK9521504.1"/>
    <property type="molecule type" value="Genomic_DNA"/>
</dbReference>
<sequence>MKMTLPHHQDLVHDPQRTTDVLKTFPRFLDVKGLLNQDFLLLFGAETASKMLEKWDTAFKPKVIKEAKHLTQSTEPCRLLTAAENLSENDHTNWDSDMASLLLLHLLPPTAGRKWIKISPSDAVGKMLHFHKSCCSIGEHLHGREAKQPCCWPNQKQN</sequence>
<evidence type="ECO:0000313" key="1">
    <source>
        <dbReference type="EMBL" id="KAK9521504.1"/>
    </source>
</evidence>
<evidence type="ECO:0000313" key="2">
    <source>
        <dbReference type="Proteomes" id="UP001488805"/>
    </source>
</evidence>
<dbReference type="PANTHER" id="PTHR31025">
    <property type="entry name" value="SI:CH211-196P9.1-RELATED"/>
    <property type="match status" value="1"/>
</dbReference>
<organism evidence="1 2">
    <name type="scientific">Zoarces viviparus</name>
    <name type="common">Viviparous eelpout</name>
    <name type="synonym">Blennius viviparus</name>
    <dbReference type="NCBI Taxonomy" id="48416"/>
    <lineage>
        <taxon>Eukaryota</taxon>
        <taxon>Metazoa</taxon>
        <taxon>Chordata</taxon>
        <taxon>Craniata</taxon>
        <taxon>Vertebrata</taxon>
        <taxon>Euteleostomi</taxon>
        <taxon>Actinopterygii</taxon>
        <taxon>Neopterygii</taxon>
        <taxon>Teleostei</taxon>
        <taxon>Neoteleostei</taxon>
        <taxon>Acanthomorphata</taxon>
        <taxon>Eupercaria</taxon>
        <taxon>Perciformes</taxon>
        <taxon>Cottioidei</taxon>
        <taxon>Zoarcales</taxon>
        <taxon>Zoarcidae</taxon>
        <taxon>Zoarcinae</taxon>
        <taxon>Zoarces</taxon>
    </lineage>
</organism>
<reference evidence="1 2" key="1">
    <citation type="journal article" date="2024" name="Genome Biol. Evol.">
        <title>Chromosome-level genome assembly of the viviparous eelpout Zoarces viviparus.</title>
        <authorList>
            <person name="Fuhrmann N."/>
            <person name="Brasseur M.V."/>
            <person name="Bakowski C.E."/>
            <person name="Podsiadlowski L."/>
            <person name="Prost S."/>
            <person name="Krehenwinkel H."/>
            <person name="Mayer C."/>
        </authorList>
    </citation>
    <scope>NUCLEOTIDE SEQUENCE [LARGE SCALE GENOMIC DNA]</scope>
    <source>
        <strain evidence="1">NO-MEL_2022_Ind0_liver</strain>
    </source>
</reference>